<proteinExistence type="predicted"/>
<reference evidence="2" key="1">
    <citation type="journal article" date="2020" name="Stud. Mycol.">
        <title>101 Dothideomycetes genomes: a test case for predicting lifestyles and emergence of pathogens.</title>
        <authorList>
            <person name="Haridas S."/>
            <person name="Albert R."/>
            <person name="Binder M."/>
            <person name="Bloem J."/>
            <person name="Labutti K."/>
            <person name="Salamov A."/>
            <person name="Andreopoulos B."/>
            <person name="Baker S."/>
            <person name="Barry K."/>
            <person name="Bills G."/>
            <person name="Bluhm B."/>
            <person name="Cannon C."/>
            <person name="Castanera R."/>
            <person name="Culley D."/>
            <person name="Daum C."/>
            <person name="Ezra D."/>
            <person name="Gonzalez J."/>
            <person name="Henrissat B."/>
            <person name="Kuo A."/>
            <person name="Liang C."/>
            <person name="Lipzen A."/>
            <person name="Lutzoni F."/>
            <person name="Magnuson J."/>
            <person name="Mondo S."/>
            <person name="Nolan M."/>
            <person name="Ohm R."/>
            <person name="Pangilinan J."/>
            <person name="Park H.-J."/>
            <person name="Ramirez L."/>
            <person name="Alfaro M."/>
            <person name="Sun H."/>
            <person name="Tritt A."/>
            <person name="Yoshinaga Y."/>
            <person name="Zwiers L.-H."/>
            <person name="Turgeon B."/>
            <person name="Goodwin S."/>
            <person name="Spatafora J."/>
            <person name="Crous P."/>
            <person name="Grigoriev I."/>
        </authorList>
    </citation>
    <scope>NUCLEOTIDE SEQUENCE</scope>
    <source>
        <strain evidence="2">ATCC 16933</strain>
    </source>
</reference>
<evidence type="ECO:0000313" key="2">
    <source>
        <dbReference type="EMBL" id="KAF2457623.1"/>
    </source>
</evidence>
<protein>
    <recommendedName>
        <fullName evidence="4">Secreted protein</fullName>
    </recommendedName>
</protein>
<organism evidence="2 3">
    <name type="scientific">Lineolata rhizophorae</name>
    <dbReference type="NCBI Taxonomy" id="578093"/>
    <lineage>
        <taxon>Eukaryota</taxon>
        <taxon>Fungi</taxon>
        <taxon>Dikarya</taxon>
        <taxon>Ascomycota</taxon>
        <taxon>Pezizomycotina</taxon>
        <taxon>Dothideomycetes</taxon>
        <taxon>Dothideomycetes incertae sedis</taxon>
        <taxon>Lineolatales</taxon>
        <taxon>Lineolataceae</taxon>
        <taxon>Lineolata</taxon>
    </lineage>
</organism>
<evidence type="ECO:0008006" key="4">
    <source>
        <dbReference type="Google" id="ProtNLM"/>
    </source>
</evidence>
<keyword evidence="3" id="KW-1185">Reference proteome</keyword>
<accession>A0A6A6P2F4</accession>
<dbReference type="AlphaFoldDB" id="A0A6A6P2F4"/>
<keyword evidence="1" id="KW-0732">Signal</keyword>
<feature type="chain" id="PRO_5025687703" description="Secreted protein" evidence="1">
    <location>
        <begin position="22"/>
        <end position="93"/>
    </location>
</feature>
<dbReference type="Proteomes" id="UP000799766">
    <property type="component" value="Unassembled WGS sequence"/>
</dbReference>
<sequence length="93" mass="10244">MILSVLDCIVLSLSLPAKCHQVQVQGRRALPLLDREAHRETVRLQKSRNSHPSTFPILTASVSLLGFQQCDNPLITLPGEPCAFPERSGPLET</sequence>
<dbReference type="EMBL" id="MU001680">
    <property type="protein sequence ID" value="KAF2457623.1"/>
    <property type="molecule type" value="Genomic_DNA"/>
</dbReference>
<name>A0A6A6P2F4_9PEZI</name>
<evidence type="ECO:0000313" key="3">
    <source>
        <dbReference type="Proteomes" id="UP000799766"/>
    </source>
</evidence>
<gene>
    <name evidence="2" type="ORF">BDY21DRAFT_344364</name>
</gene>
<evidence type="ECO:0000256" key="1">
    <source>
        <dbReference type="SAM" id="SignalP"/>
    </source>
</evidence>
<feature type="signal peptide" evidence="1">
    <location>
        <begin position="1"/>
        <end position="21"/>
    </location>
</feature>